<organism evidence="3">
    <name type="scientific">marine metagenome</name>
    <dbReference type="NCBI Taxonomy" id="408172"/>
    <lineage>
        <taxon>unclassified sequences</taxon>
        <taxon>metagenomes</taxon>
        <taxon>ecological metagenomes</taxon>
    </lineage>
</organism>
<accession>A0A382I7J3</accession>
<dbReference type="SMART" id="SM00228">
    <property type="entry name" value="PDZ"/>
    <property type="match status" value="1"/>
</dbReference>
<dbReference type="AlphaFoldDB" id="A0A382I7J3"/>
<dbReference type="SUPFAM" id="SSF50156">
    <property type="entry name" value="PDZ domain-like"/>
    <property type="match status" value="1"/>
</dbReference>
<dbReference type="EMBL" id="UINC01065526">
    <property type="protein sequence ID" value="SVB95292.1"/>
    <property type="molecule type" value="Genomic_DNA"/>
</dbReference>
<reference evidence="3" key="1">
    <citation type="submission" date="2018-05" db="EMBL/GenBank/DDBJ databases">
        <authorList>
            <person name="Lanie J.A."/>
            <person name="Ng W.-L."/>
            <person name="Kazmierczak K.M."/>
            <person name="Andrzejewski T.M."/>
            <person name="Davidsen T.M."/>
            <person name="Wayne K.J."/>
            <person name="Tettelin H."/>
            <person name="Glass J.I."/>
            <person name="Rusch D."/>
            <person name="Podicherti R."/>
            <person name="Tsui H.-C.T."/>
            <person name="Winkler M.E."/>
        </authorList>
    </citation>
    <scope>NUCLEOTIDE SEQUENCE</scope>
</reference>
<feature type="non-terminal residue" evidence="3">
    <location>
        <position position="216"/>
    </location>
</feature>
<dbReference type="Pfam" id="PF13180">
    <property type="entry name" value="PDZ_2"/>
    <property type="match status" value="1"/>
</dbReference>
<proteinExistence type="predicted"/>
<sequence>MKTISNISKLSALFLGAAMLLGPAAYAEDKNKGRDSKDGKQTIEAKKKVRVAMPTERVTFFGAYSTQVEPTLSHQLGFPEGFYLVLQKVVPGSPAEKAGLQKHDILQKVGDQKLINAEQLSGLIRSHKSGDKVEVTYFRGGKQQSVAVELGEQEVPVVRNLPGLPSARVLPQAGGGNSPIQNFPGWNFQNRSKPNPKGKLPDEVLEQLKALDLDQL</sequence>
<protein>
    <recommendedName>
        <fullName evidence="2">PDZ domain-containing protein</fullName>
    </recommendedName>
</protein>
<evidence type="ECO:0000256" key="1">
    <source>
        <dbReference type="SAM" id="MobiDB-lite"/>
    </source>
</evidence>
<evidence type="ECO:0000313" key="3">
    <source>
        <dbReference type="EMBL" id="SVB95292.1"/>
    </source>
</evidence>
<gene>
    <name evidence="3" type="ORF">METZ01_LOCUS248146</name>
</gene>
<evidence type="ECO:0000259" key="2">
    <source>
        <dbReference type="SMART" id="SM00228"/>
    </source>
</evidence>
<dbReference type="InterPro" id="IPR001478">
    <property type="entry name" value="PDZ"/>
</dbReference>
<feature type="domain" description="PDZ" evidence="2">
    <location>
        <begin position="59"/>
        <end position="141"/>
    </location>
</feature>
<dbReference type="InterPro" id="IPR036034">
    <property type="entry name" value="PDZ_sf"/>
</dbReference>
<feature type="region of interest" description="Disordered" evidence="1">
    <location>
        <begin position="171"/>
        <end position="202"/>
    </location>
</feature>
<dbReference type="Gene3D" id="2.30.42.10">
    <property type="match status" value="1"/>
</dbReference>
<name>A0A382I7J3_9ZZZZ</name>